<dbReference type="EMBL" id="JAPDOD010000054">
    <property type="protein sequence ID" value="MDA0165916.1"/>
    <property type="molecule type" value="Genomic_DNA"/>
</dbReference>
<evidence type="ECO:0000313" key="2">
    <source>
        <dbReference type="EMBL" id="MDA0165916.1"/>
    </source>
</evidence>
<protein>
    <recommendedName>
        <fullName evidence="4">SH3 domain-containing protein</fullName>
    </recommendedName>
</protein>
<gene>
    <name evidence="2" type="ORF">OM076_36965</name>
</gene>
<dbReference type="AlphaFoldDB" id="A0A9X3S7C4"/>
<evidence type="ECO:0000256" key="1">
    <source>
        <dbReference type="SAM" id="SignalP"/>
    </source>
</evidence>
<organism evidence="2 3">
    <name type="scientific">Solirubrobacter ginsenosidimutans</name>
    <dbReference type="NCBI Taxonomy" id="490573"/>
    <lineage>
        <taxon>Bacteria</taxon>
        <taxon>Bacillati</taxon>
        <taxon>Actinomycetota</taxon>
        <taxon>Thermoleophilia</taxon>
        <taxon>Solirubrobacterales</taxon>
        <taxon>Solirubrobacteraceae</taxon>
        <taxon>Solirubrobacter</taxon>
    </lineage>
</organism>
<evidence type="ECO:0000313" key="3">
    <source>
        <dbReference type="Proteomes" id="UP001149140"/>
    </source>
</evidence>
<dbReference type="Proteomes" id="UP001149140">
    <property type="component" value="Unassembled WGS sequence"/>
</dbReference>
<proteinExistence type="predicted"/>
<comment type="caution">
    <text evidence="2">The sequence shown here is derived from an EMBL/GenBank/DDBJ whole genome shotgun (WGS) entry which is preliminary data.</text>
</comment>
<keyword evidence="3" id="KW-1185">Reference proteome</keyword>
<evidence type="ECO:0008006" key="4">
    <source>
        <dbReference type="Google" id="ProtNLM"/>
    </source>
</evidence>
<feature type="chain" id="PRO_5040864674" description="SH3 domain-containing protein" evidence="1">
    <location>
        <begin position="24"/>
        <end position="91"/>
    </location>
</feature>
<reference evidence="2" key="1">
    <citation type="submission" date="2022-10" db="EMBL/GenBank/DDBJ databases">
        <title>The WGS of Solirubrobacter ginsenosidimutans DSM 21036.</title>
        <authorList>
            <person name="Jiang Z."/>
        </authorList>
    </citation>
    <scope>NUCLEOTIDE SEQUENCE</scope>
    <source>
        <strain evidence="2">DSM 21036</strain>
    </source>
</reference>
<sequence>MKRILPTLLIATAAATAATPALAADHATGMRKVCADSSYVRHTPNLTMIGTLFKHQKIKVTRYDTSGKHAYGFAYGHVQKNGWVKTADLCD</sequence>
<accession>A0A9X3S7C4</accession>
<name>A0A9X3S7C4_9ACTN</name>
<keyword evidence="1" id="KW-0732">Signal</keyword>
<feature type="signal peptide" evidence="1">
    <location>
        <begin position="1"/>
        <end position="23"/>
    </location>
</feature>
<dbReference type="RefSeq" id="WP_270045179.1">
    <property type="nucleotide sequence ID" value="NZ_JAPDOD010000054.1"/>
</dbReference>